<evidence type="ECO:0000259" key="6">
    <source>
        <dbReference type="PROSITE" id="PS50893"/>
    </source>
</evidence>
<dbReference type="SUPFAM" id="SSF52540">
    <property type="entry name" value="P-loop containing nucleoside triphosphate hydrolases"/>
    <property type="match status" value="1"/>
</dbReference>
<dbReference type="EMBL" id="CP015009">
    <property type="protein sequence ID" value="AMS45507.1"/>
    <property type="molecule type" value="Genomic_DNA"/>
</dbReference>
<dbReference type="EMBL" id="JACICB010000021">
    <property type="protein sequence ID" value="MBB3708582.1"/>
    <property type="molecule type" value="Genomic_DNA"/>
</dbReference>
<evidence type="ECO:0000256" key="5">
    <source>
        <dbReference type="ARBA" id="ARBA00022970"/>
    </source>
</evidence>
<dbReference type="KEGG" id="aak:AA2016_6617"/>
<geneLocation type="plasmid" evidence="7 9">
    <name>pAA04</name>
</geneLocation>
<reference evidence="7 9" key="1">
    <citation type="submission" date="2016-03" db="EMBL/GenBank/DDBJ databases">
        <title>Complete genome of Aminobacter aminovorans KCTC 2477.</title>
        <authorList>
            <person name="Kim K.M."/>
        </authorList>
    </citation>
    <scope>NUCLEOTIDE SEQUENCE [LARGE SCALE GENOMIC DNA]</scope>
    <source>
        <strain evidence="7 9">KCTC 2477</strain>
        <plasmid evidence="7 9">pAA04</plasmid>
    </source>
</reference>
<evidence type="ECO:0000313" key="9">
    <source>
        <dbReference type="Proteomes" id="UP000075755"/>
    </source>
</evidence>
<dbReference type="GO" id="GO:0015658">
    <property type="term" value="F:branched-chain amino acid transmembrane transporter activity"/>
    <property type="evidence" value="ECO:0007669"/>
    <property type="project" value="TreeGrafter"/>
</dbReference>
<reference evidence="8 10" key="2">
    <citation type="submission" date="2020-08" db="EMBL/GenBank/DDBJ databases">
        <title>Genomic Encyclopedia of Type Strains, Phase IV (KMG-IV): sequencing the most valuable type-strain genomes for metagenomic binning, comparative biology and taxonomic classification.</title>
        <authorList>
            <person name="Goeker M."/>
        </authorList>
    </citation>
    <scope>NUCLEOTIDE SEQUENCE [LARGE SCALE GENOMIC DNA]</scope>
    <source>
        <strain evidence="8 10">DSM 10368</strain>
    </source>
</reference>
<gene>
    <name evidence="7" type="ORF">AA2016_6617</name>
    <name evidence="8" type="ORF">FHS67_004922</name>
</gene>
<dbReference type="InterPro" id="IPR003439">
    <property type="entry name" value="ABC_transporter-like_ATP-bd"/>
</dbReference>
<accession>A0AAC8YVZ9</accession>
<keyword evidence="5" id="KW-0029">Amino-acid transport</keyword>
<dbReference type="PANTHER" id="PTHR43820">
    <property type="entry name" value="HIGH-AFFINITY BRANCHED-CHAIN AMINO ACID TRANSPORT ATP-BINDING PROTEIN LIVF"/>
    <property type="match status" value="1"/>
</dbReference>
<dbReference type="AlphaFoldDB" id="A0AAC8YVZ9"/>
<dbReference type="PROSITE" id="PS00211">
    <property type="entry name" value="ABC_TRANSPORTER_1"/>
    <property type="match status" value="1"/>
</dbReference>
<comment type="similarity">
    <text evidence="1">Belongs to the ABC transporter superfamily.</text>
</comment>
<evidence type="ECO:0000313" key="7">
    <source>
        <dbReference type="EMBL" id="AMS45507.1"/>
    </source>
</evidence>
<dbReference type="Proteomes" id="UP000075755">
    <property type="component" value="Plasmid pAA04"/>
</dbReference>
<dbReference type="GO" id="GO:0016887">
    <property type="term" value="F:ATP hydrolysis activity"/>
    <property type="evidence" value="ECO:0007669"/>
    <property type="project" value="InterPro"/>
</dbReference>
<dbReference type="PANTHER" id="PTHR43820:SF2">
    <property type="entry name" value="ABC TRANSPORTER ATP-BINDING PROTEIN"/>
    <property type="match status" value="1"/>
</dbReference>
<evidence type="ECO:0000313" key="8">
    <source>
        <dbReference type="EMBL" id="MBB3708582.1"/>
    </source>
</evidence>
<keyword evidence="2" id="KW-0813">Transport</keyword>
<dbReference type="PROSITE" id="PS50893">
    <property type="entry name" value="ABC_TRANSPORTER_2"/>
    <property type="match status" value="1"/>
</dbReference>
<evidence type="ECO:0000256" key="3">
    <source>
        <dbReference type="ARBA" id="ARBA00022741"/>
    </source>
</evidence>
<dbReference type="InterPro" id="IPR017871">
    <property type="entry name" value="ABC_transporter-like_CS"/>
</dbReference>
<dbReference type="GO" id="GO:0005524">
    <property type="term" value="F:ATP binding"/>
    <property type="evidence" value="ECO:0007669"/>
    <property type="project" value="UniProtKB-KW"/>
</dbReference>
<dbReference type="CDD" id="cd03224">
    <property type="entry name" value="ABC_TM1139_LivF_branched"/>
    <property type="match status" value="1"/>
</dbReference>
<evidence type="ECO:0000256" key="2">
    <source>
        <dbReference type="ARBA" id="ARBA00022448"/>
    </source>
</evidence>
<dbReference type="InterPro" id="IPR003593">
    <property type="entry name" value="AAA+_ATPase"/>
</dbReference>
<proteinExistence type="inferred from homology"/>
<evidence type="ECO:0000256" key="4">
    <source>
        <dbReference type="ARBA" id="ARBA00022840"/>
    </source>
</evidence>
<evidence type="ECO:0000313" key="10">
    <source>
        <dbReference type="Proteomes" id="UP000577697"/>
    </source>
</evidence>
<dbReference type="InterPro" id="IPR052156">
    <property type="entry name" value="BCAA_Transport_ATP-bd_LivF"/>
</dbReference>
<evidence type="ECO:0000256" key="1">
    <source>
        <dbReference type="ARBA" id="ARBA00005417"/>
    </source>
</evidence>
<dbReference type="Pfam" id="PF00005">
    <property type="entry name" value="ABC_tran"/>
    <property type="match status" value="1"/>
</dbReference>
<dbReference type="SMART" id="SM00382">
    <property type="entry name" value="AAA"/>
    <property type="match status" value="1"/>
</dbReference>
<name>A0AAC8YVZ9_AMIAI</name>
<dbReference type="GO" id="GO:0015807">
    <property type="term" value="P:L-amino acid transport"/>
    <property type="evidence" value="ECO:0007669"/>
    <property type="project" value="TreeGrafter"/>
</dbReference>
<keyword evidence="10" id="KW-1185">Reference proteome</keyword>
<dbReference type="Proteomes" id="UP000577697">
    <property type="component" value="Unassembled WGS sequence"/>
</dbReference>
<dbReference type="InterPro" id="IPR027417">
    <property type="entry name" value="P-loop_NTPase"/>
</dbReference>
<keyword evidence="4 8" id="KW-0067">ATP-binding</keyword>
<protein>
    <submittedName>
        <fullName evidence="7">Branched-chain amino acid ABC transporter ATPase</fullName>
    </submittedName>
    <submittedName>
        <fullName evidence="8">Branched-chain amino acid transport system ATP-binding protein</fullName>
    </submittedName>
</protein>
<sequence>MPESAKSTLVTMSPQLLELKNCNSFYGDSHVLHDVSLDIPSGGGVALLGRNGAGKSTLFKSILGSGPSVQGEVVFEGKDIGRRPVYERASLGLSLVPEDRRIFPHISVEENLAFAKRAARKGVKPFSTAEIVELFPMLSGLLDRRGYQLSGGQQQMLAVARGIVPKPLVLLLDEPAEGLAPLIVQELAEQIALIRKRESFSLLLAEQNIDFARQCTEQVYIIDTGRIVFKGTWDEFDAEPDLVSRYLAV</sequence>
<dbReference type="Gene3D" id="3.40.50.300">
    <property type="entry name" value="P-loop containing nucleotide triphosphate hydrolases"/>
    <property type="match status" value="1"/>
</dbReference>
<feature type="domain" description="ABC transporter" evidence="6">
    <location>
        <begin position="17"/>
        <end position="249"/>
    </location>
</feature>
<organism evidence="7 9">
    <name type="scientific">Aminobacter aminovorans</name>
    <name type="common">Chelatobacter heintzii</name>
    <dbReference type="NCBI Taxonomy" id="83263"/>
    <lineage>
        <taxon>Bacteria</taxon>
        <taxon>Pseudomonadati</taxon>
        <taxon>Pseudomonadota</taxon>
        <taxon>Alphaproteobacteria</taxon>
        <taxon>Hyphomicrobiales</taxon>
        <taxon>Phyllobacteriaceae</taxon>
        <taxon>Aminobacter</taxon>
    </lineage>
</organism>
<keyword evidence="7" id="KW-0614">Plasmid</keyword>
<keyword evidence="3" id="KW-0547">Nucleotide-binding</keyword>